<dbReference type="InterPro" id="IPR036736">
    <property type="entry name" value="ACP-like_sf"/>
</dbReference>
<dbReference type="SUPFAM" id="SSF51735">
    <property type="entry name" value="NAD(P)-binding Rossmann-fold domains"/>
    <property type="match status" value="1"/>
</dbReference>
<dbReference type="InterPro" id="IPR020806">
    <property type="entry name" value="PKS_PP-bd"/>
</dbReference>
<dbReference type="GO" id="GO:0031177">
    <property type="term" value="F:phosphopantetheine binding"/>
    <property type="evidence" value="ECO:0007669"/>
    <property type="project" value="InterPro"/>
</dbReference>
<feature type="coiled-coil region" evidence="3">
    <location>
        <begin position="630"/>
        <end position="658"/>
    </location>
</feature>
<dbReference type="InterPro" id="IPR051414">
    <property type="entry name" value="Adenylate-forming_Reductase"/>
</dbReference>
<sequence>MADSRAGFDPRGHLIPNIVDRIAETSPDAIFAEYPKAVLTYDEGYRSVTYRQLANAINGVAKWIVDSIGNGDGHEKLAYFGPNDMRYPVLHCGAIKAGYCMYFPSPRNSIPAHRSLLETLNCTKLVSPTPRPPPVDAILAAREMQVLEVPGVDELLDKEYPPFPYTKTLAEAAPYPHLAVHTSGSTGFPKPIVTSHEHVSKNITMLTSNPPAGHKSQDQSVCGKRMFLPFPSFHAGGIGTQLLWGIVMGAIMVLPTSGSIPSLGGMVEALEKTTVNIAFIPPSIIADLGQSPELLDFCAERLQSIMYVGGDLPKVLGDRVASRIPIFNQYGATELGMVPLLQADDRDPLDWKYIQFHPGIGPEFRPYRDQEHQLFLIRNETTEPNIPVFSLFSDLTEYSTRDLFVRHPTKKDLWEWSGRADDIIVFLNGEKTNPISMEHHIVSRNADVTAAIVAGNQRFQASLLIEIPTKDGKAPSPSERAALIEKIWPSIEEANQECPAHARIAKSHILFTRPDKPIVRTGKGTIQRAGSLALYKDEFDVLYRDADRVTAQLDSEVTGRPGPVDDVNVISQFITESVKAITKWSALDRTDNFFLRGIDSLQAITLVRWLRQNLQSQKIAVPLVYSYPSVEDLAKAIVQLLHNERELEETQKAAAREEACRILSEYQGLIDRSSRHTVILTGSTGMIGSYILDELLSYQSIEHIWCLNRKEKEDSIKRHAELRESRGLSPLDLGNSRVNFLTVNLAEESFGLADKVYNQLRKSATLVIHNAWPVNFNLSLSSFKPQLTGVVNLIDFCSSSTLSPHLFFVSSFSSVGSFKNESKVTPEEVITNHEPSINGYVGSKYLAERLLDYAVKKRPNFHASIARVGQVAGAVRNRDIWNKTEWFPSLVISSLRIGALPESLGLELDNIDWVPVDLLAGVLVELALKGGNASSIQVFHPLNLHPTSWEALKPAVSDELLKFSGAKLEIIPLSEWVDRIRQYMEKIAGSHQALAEGEMESLVEKVPAVKLLDFYQTIVDSIQVPDGEGRNVFSTAKTADTSQKLQAVDGVKEEWIRKWIQEWISSTTA</sequence>
<dbReference type="Pfam" id="PF00550">
    <property type="entry name" value="PP-binding"/>
    <property type="match status" value="1"/>
</dbReference>
<keyword evidence="3" id="KW-0175">Coiled coil</keyword>
<keyword evidence="6" id="KW-1185">Reference proteome</keyword>
<dbReference type="OMA" id="WRYLHIN"/>
<organism evidence="5 6">
    <name type="scientific">Talaromyces islandicus</name>
    <name type="common">Penicillium islandicum</name>
    <dbReference type="NCBI Taxonomy" id="28573"/>
    <lineage>
        <taxon>Eukaryota</taxon>
        <taxon>Fungi</taxon>
        <taxon>Dikarya</taxon>
        <taxon>Ascomycota</taxon>
        <taxon>Pezizomycotina</taxon>
        <taxon>Eurotiomycetes</taxon>
        <taxon>Eurotiomycetidae</taxon>
        <taxon>Eurotiales</taxon>
        <taxon>Trichocomaceae</taxon>
        <taxon>Talaromyces</taxon>
        <taxon>Talaromyces sect. Islandici</taxon>
    </lineage>
</organism>
<evidence type="ECO:0000256" key="3">
    <source>
        <dbReference type="SAM" id="Coils"/>
    </source>
</evidence>
<dbReference type="SMART" id="SM00823">
    <property type="entry name" value="PKS_PP"/>
    <property type="match status" value="1"/>
</dbReference>
<keyword evidence="1" id="KW-0596">Phosphopantetheine</keyword>
<dbReference type="InterPro" id="IPR000873">
    <property type="entry name" value="AMP-dep_synth/lig_dom"/>
</dbReference>
<feature type="domain" description="Carrier" evidence="4">
    <location>
        <begin position="565"/>
        <end position="641"/>
    </location>
</feature>
<accession>A0A0U1LL53</accession>
<dbReference type="InterPro" id="IPR036291">
    <property type="entry name" value="NAD(P)-bd_dom_sf"/>
</dbReference>
<reference evidence="5 6" key="1">
    <citation type="submission" date="2015-04" db="EMBL/GenBank/DDBJ databases">
        <authorList>
            <person name="Syromyatnikov M.Y."/>
            <person name="Popov V.N."/>
        </authorList>
    </citation>
    <scope>NUCLEOTIDE SEQUENCE [LARGE SCALE GENOMIC DNA]</scope>
    <source>
        <strain evidence="5">WF-38-12</strain>
    </source>
</reference>
<dbReference type="Gene3D" id="1.10.1200.10">
    <property type="entry name" value="ACP-like"/>
    <property type="match status" value="1"/>
</dbReference>
<dbReference type="PANTHER" id="PTHR43439">
    <property type="entry name" value="PHENYLACETATE-COENZYME A LIGASE"/>
    <property type="match status" value="1"/>
</dbReference>
<evidence type="ECO:0000256" key="2">
    <source>
        <dbReference type="ARBA" id="ARBA00022553"/>
    </source>
</evidence>
<name>A0A0U1LL53_TALIS</name>
<dbReference type="Pfam" id="PF07993">
    <property type="entry name" value="NAD_binding_4"/>
    <property type="match status" value="1"/>
</dbReference>
<dbReference type="Proteomes" id="UP000054383">
    <property type="component" value="Unassembled WGS sequence"/>
</dbReference>
<dbReference type="InterPro" id="IPR013120">
    <property type="entry name" value="FAR_NAD-bd"/>
</dbReference>
<keyword evidence="2" id="KW-0597">Phosphoprotein</keyword>
<dbReference type="SUPFAM" id="SSF47336">
    <property type="entry name" value="ACP-like"/>
    <property type="match status" value="1"/>
</dbReference>
<dbReference type="Gene3D" id="3.40.50.12780">
    <property type="entry name" value="N-terminal domain of ligase-like"/>
    <property type="match status" value="1"/>
</dbReference>
<evidence type="ECO:0000259" key="4">
    <source>
        <dbReference type="PROSITE" id="PS50075"/>
    </source>
</evidence>
<evidence type="ECO:0000256" key="1">
    <source>
        <dbReference type="ARBA" id="ARBA00022450"/>
    </source>
</evidence>
<gene>
    <name evidence="5" type="ORF">PISL3812_01120</name>
</gene>
<dbReference type="Pfam" id="PF00501">
    <property type="entry name" value="AMP-binding"/>
    <property type="match status" value="1"/>
</dbReference>
<dbReference type="PANTHER" id="PTHR43439:SF2">
    <property type="entry name" value="ENZYME, PUTATIVE (JCVI)-RELATED"/>
    <property type="match status" value="1"/>
</dbReference>
<dbReference type="InterPro" id="IPR009081">
    <property type="entry name" value="PP-bd_ACP"/>
</dbReference>
<dbReference type="OrthoDB" id="429813at2759"/>
<dbReference type="PROSITE" id="PS50075">
    <property type="entry name" value="CARRIER"/>
    <property type="match status" value="1"/>
</dbReference>
<dbReference type="STRING" id="28573.A0A0U1LL53"/>
<proteinExistence type="predicted"/>
<dbReference type="SUPFAM" id="SSF56801">
    <property type="entry name" value="Acetyl-CoA synthetase-like"/>
    <property type="match status" value="1"/>
</dbReference>
<evidence type="ECO:0000313" key="6">
    <source>
        <dbReference type="Proteomes" id="UP000054383"/>
    </source>
</evidence>
<dbReference type="InterPro" id="IPR042099">
    <property type="entry name" value="ANL_N_sf"/>
</dbReference>
<protein>
    <submittedName>
        <fullName evidence="5">Putative polyketide synthase 3</fullName>
    </submittedName>
</protein>
<dbReference type="Pfam" id="PF23562">
    <property type="entry name" value="AMP-binding_C_3"/>
    <property type="match status" value="1"/>
</dbReference>
<dbReference type="Gene3D" id="3.40.50.720">
    <property type="entry name" value="NAD(P)-binding Rossmann-like Domain"/>
    <property type="match status" value="1"/>
</dbReference>
<dbReference type="EMBL" id="CVMT01000001">
    <property type="protein sequence ID" value="CRG83764.1"/>
    <property type="molecule type" value="Genomic_DNA"/>
</dbReference>
<dbReference type="AlphaFoldDB" id="A0A0U1LL53"/>
<evidence type="ECO:0000313" key="5">
    <source>
        <dbReference type="EMBL" id="CRG83764.1"/>
    </source>
</evidence>